<dbReference type="Gene3D" id="1.10.287.610">
    <property type="entry name" value="Helix hairpin bin"/>
    <property type="match status" value="1"/>
</dbReference>
<proteinExistence type="inferred from homology"/>
<feature type="domain" description="BRCT" evidence="13">
    <location>
        <begin position="570"/>
        <end position="650"/>
    </location>
</feature>
<dbReference type="Pfam" id="PF12826">
    <property type="entry name" value="HHH_2"/>
    <property type="match status" value="1"/>
</dbReference>
<feature type="binding site" evidence="12">
    <location>
        <position position="159"/>
    </location>
    <ligand>
        <name>NAD(+)</name>
        <dbReference type="ChEBI" id="CHEBI:57540"/>
    </ligand>
</feature>
<dbReference type="NCBIfam" id="TIGR00575">
    <property type="entry name" value="dnlj"/>
    <property type="match status" value="1"/>
</dbReference>
<dbReference type="SUPFAM" id="SSF50249">
    <property type="entry name" value="Nucleic acid-binding proteins"/>
    <property type="match status" value="1"/>
</dbReference>
<keyword evidence="2 12" id="KW-0436">Ligase</keyword>
<organism evidence="14 15">
    <name type="scientific">Candidatus Fimimorpha faecalis</name>
    <dbReference type="NCBI Taxonomy" id="2840824"/>
    <lineage>
        <taxon>Bacteria</taxon>
        <taxon>Bacillati</taxon>
        <taxon>Bacillota</taxon>
        <taxon>Clostridia</taxon>
        <taxon>Eubacteriales</taxon>
        <taxon>Candidatus Fimimorpha</taxon>
    </lineage>
</organism>
<feature type="binding site" evidence="12">
    <location>
        <begin position="80"/>
        <end position="81"/>
    </location>
    <ligand>
        <name>NAD(+)</name>
        <dbReference type="ChEBI" id="CHEBI:57540"/>
    </ligand>
</feature>
<keyword evidence="10 12" id="KW-0464">Manganese</keyword>
<evidence type="ECO:0000256" key="4">
    <source>
        <dbReference type="ARBA" id="ARBA00022723"/>
    </source>
</evidence>
<keyword evidence="9 12" id="KW-0234">DNA repair</keyword>
<feature type="binding site" evidence="12">
    <location>
        <position position="297"/>
    </location>
    <ligand>
        <name>NAD(+)</name>
        <dbReference type="ChEBI" id="CHEBI:57540"/>
    </ligand>
</feature>
<dbReference type="CDD" id="cd17748">
    <property type="entry name" value="BRCT_DNA_ligase_like"/>
    <property type="match status" value="1"/>
</dbReference>
<dbReference type="Gene3D" id="1.10.150.20">
    <property type="entry name" value="5' to 3' exonuclease, C-terminal subdomain"/>
    <property type="match status" value="2"/>
</dbReference>
<dbReference type="InterPro" id="IPR041663">
    <property type="entry name" value="DisA/LigA_HHH"/>
</dbReference>
<dbReference type="SMART" id="SM00532">
    <property type="entry name" value="LIGANc"/>
    <property type="match status" value="1"/>
</dbReference>
<dbReference type="PROSITE" id="PS50172">
    <property type="entry name" value="BRCT"/>
    <property type="match status" value="1"/>
</dbReference>
<dbReference type="GO" id="GO:0006260">
    <property type="term" value="P:DNA replication"/>
    <property type="evidence" value="ECO:0007669"/>
    <property type="project" value="UniProtKB-KW"/>
</dbReference>
<evidence type="ECO:0000256" key="1">
    <source>
        <dbReference type="ARBA" id="ARBA00004067"/>
    </source>
</evidence>
<dbReference type="InterPro" id="IPR036420">
    <property type="entry name" value="BRCT_dom_sf"/>
</dbReference>
<dbReference type="SMART" id="SM00292">
    <property type="entry name" value="BRCT"/>
    <property type="match status" value="1"/>
</dbReference>
<comment type="catalytic activity">
    <reaction evidence="11 12">
        <text>NAD(+) + (deoxyribonucleotide)n-3'-hydroxyl + 5'-phospho-(deoxyribonucleotide)m = (deoxyribonucleotide)n+m + AMP + beta-nicotinamide D-nucleotide.</text>
        <dbReference type="EC" id="6.5.1.2"/>
    </reaction>
</comment>
<dbReference type="EC" id="6.5.1.2" evidence="12"/>
<evidence type="ECO:0000256" key="8">
    <source>
        <dbReference type="ARBA" id="ARBA00023027"/>
    </source>
</evidence>
<keyword evidence="5 12" id="KW-0227">DNA damage</keyword>
<dbReference type="GO" id="GO:0006281">
    <property type="term" value="P:DNA repair"/>
    <property type="evidence" value="ECO:0007669"/>
    <property type="project" value="UniProtKB-KW"/>
</dbReference>
<protein>
    <recommendedName>
        <fullName evidence="12">DNA ligase</fullName>
        <ecNumber evidence="12">6.5.1.2</ecNumber>
    </recommendedName>
    <alternativeName>
        <fullName evidence="12">Polydeoxyribonucleotide synthase [NAD(+)]</fullName>
    </alternativeName>
</protein>
<evidence type="ECO:0000256" key="6">
    <source>
        <dbReference type="ARBA" id="ARBA00022833"/>
    </source>
</evidence>
<name>A0A9D1EGS0_9FIRM</name>
<keyword evidence="6 12" id="KW-0862">Zinc</keyword>
<dbReference type="InterPro" id="IPR013839">
    <property type="entry name" value="DNAligase_adenylation"/>
</dbReference>
<dbReference type="SUPFAM" id="SSF47781">
    <property type="entry name" value="RuvA domain 2-like"/>
    <property type="match status" value="1"/>
</dbReference>
<dbReference type="InterPro" id="IPR001357">
    <property type="entry name" value="BRCT_dom"/>
</dbReference>
<dbReference type="SMART" id="SM00278">
    <property type="entry name" value="HhH1"/>
    <property type="match status" value="4"/>
</dbReference>
<evidence type="ECO:0000259" key="13">
    <source>
        <dbReference type="PROSITE" id="PS50172"/>
    </source>
</evidence>
<dbReference type="GO" id="GO:0003911">
    <property type="term" value="F:DNA ligase (NAD+) activity"/>
    <property type="evidence" value="ECO:0007669"/>
    <property type="project" value="UniProtKB-UniRule"/>
</dbReference>
<dbReference type="NCBIfam" id="NF005932">
    <property type="entry name" value="PRK07956.1"/>
    <property type="match status" value="1"/>
</dbReference>
<comment type="similarity">
    <text evidence="12">Belongs to the NAD-dependent DNA ligase family. LigA subfamily.</text>
</comment>
<dbReference type="InterPro" id="IPR012340">
    <property type="entry name" value="NA-bd_OB-fold"/>
</dbReference>
<evidence type="ECO:0000256" key="12">
    <source>
        <dbReference type="HAMAP-Rule" id="MF_01588"/>
    </source>
</evidence>
<dbReference type="Proteomes" id="UP000824201">
    <property type="component" value="Unassembled WGS sequence"/>
</dbReference>
<evidence type="ECO:0000256" key="10">
    <source>
        <dbReference type="ARBA" id="ARBA00023211"/>
    </source>
</evidence>
<feature type="binding site" evidence="12">
    <location>
        <position position="411"/>
    </location>
    <ligand>
        <name>Zn(2+)</name>
        <dbReference type="ChEBI" id="CHEBI:29105"/>
    </ligand>
</feature>
<dbReference type="PIRSF" id="PIRSF001604">
    <property type="entry name" value="LigA"/>
    <property type="match status" value="1"/>
</dbReference>
<dbReference type="HAMAP" id="MF_01588">
    <property type="entry name" value="DNA_ligase_A"/>
    <property type="match status" value="1"/>
</dbReference>
<gene>
    <name evidence="12 14" type="primary">ligA</name>
    <name evidence="14" type="ORF">IAC96_13600</name>
</gene>
<evidence type="ECO:0000256" key="7">
    <source>
        <dbReference type="ARBA" id="ARBA00022842"/>
    </source>
</evidence>
<dbReference type="AlphaFoldDB" id="A0A9D1EGS0"/>
<feature type="binding site" evidence="12">
    <location>
        <position position="389"/>
    </location>
    <ligand>
        <name>Zn(2+)</name>
        <dbReference type="ChEBI" id="CHEBI:29105"/>
    </ligand>
</feature>
<evidence type="ECO:0000256" key="3">
    <source>
        <dbReference type="ARBA" id="ARBA00022705"/>
    </source>
</evidence>
<reference evidence="14" key="2">
    <citation type="journal article" date="2021" name="PeerJ">
        <title>Extensive microbial diversity within the chicken gut microbiome revealed by metagenomics and culture.</title>
        <authorList>
            <person name="Gilroy R."/>
            <person name="Ravi A."/>
            <person name="Getino M."/>
            <person name="Pursley I."/>
            <person name="Horton D.L."/>
            <person name="Alikhan N.F."/>
            <person name="Baker D."/>
            <person name="Gharbi K."/>
            <person name="Hall N."/>
            <person name="Watson M."/>
            <person name="Adriaenssens E.M."/>
            <person name="Foster-Nyarko E."/>
            <person name="Jarju S."/>
            <person name="Secka A."/>
            <person name="Antonio M."/>
            <person name="Oren A."/>
            <person name="Chaudhuri R.R."/>
            <person name="La Ragione R."/>
            <person name="Hildebrand F."/>
            <person name="Pallen M.J."/>
        </authorList>
    </citation>
    <scope>NUCLEOTIDE SEQUENCE</scope>
    <source>
        <strain evidence="14">ChiW13-3771</strain>
    </source>
</reference>
<keyword evidence="7 12" id="KW-0460">Magnesium</keyword>
<evidence type="ECO:0000256" key="9">
    <source>
        <dbReference type="ARBA" id="ARBA00023204"/>
    </source>
</evidence>
<dbReference type="SUPFAM" id="SSF56091">
    <property type="entry name" value="DNA ligase/mRNA capping enzyme, catalytic domain"/>
    <property type="match status" value="1"/>
</dbReference>
<dbReference type="Gene3D" id="3.30.470.30">
    <property type="entry name" value="DNA ligase/mRNA capping enzyme"/>
    <property type="match status" value="1"/>
</dbReference>
<comment type="cofactor">
    <cofactor evidence="12">
        <name>Mg(2+)</name>
        <dbReference type="ChEBI" id="CHEBI:18420"/>
    </cofactor>
    <cofactor evidence="12">
        <name>Mn(2+)</name>
        <dbReference type="ChEBI" id="CHEBI:29035"/>
    </cofactor>
</comment>
<comment type="caution">
    <text evidence="14">The sequence shown here is derived from an EMBL/GenBank/DDBJ whole genome shotgun (WGS) entry which is preliminary data.</text>
</comment>
<dbReference type="GO" id="GO:0003677">
    <property type="term" value="F:DNA binding"/>
    <property type="evidence" value="ECO:0007669"/>
    <property type="project" value="InterPro"/>
</dbReference>
<keyword evidence="4 12" id="KW-0479">Metal-binding</keyword>
<dbReference type="FunFam" id="1.10.150.20:FF:000007">
    <property type="entry name" value="DNA ligase"/>
    <property type="match status" value="1"/>
</dbReference>
<accession>A0A9D1EGS0</accession>
<feature type="binding site" evidence="12">
    <location>
        <position position="386"/>
    </location>
    <ligand>
        <name>Zn(2+)</name>
        <dbReference type="ChEBI" id="CHEBI:29105"/>
    </ligand>
</feature>
<evidence type="ECO:0000256" key="2">
    <source>
        <dbReference type="ARBA" id="ARBA00022598"/>
    </source>
</evidence>
<feature type="active site" description="N6-AMP-lysine intermediate" evidence="12">
    <location>
        <position position="104"/>
    </location>
</feature>
<dbReference type="InterPro" id="IPR001679">
    <property type="entry name" value="DNA_ligase"/>
</dbReference>
<dbReference type="Gene3D" id="2.40.50.140">
    <property type="entry name" value="Nucleic acid-binding proteins"/>
    <property type="match status" value="1"/>
</dbReference>
<keyword evidence="3 12" id="KW-0235">DNA replication</keyword>
<keyword evidence="8 12" id="KW-0520">NAD</keyword>
<dbReference type="InterPro" id="IPR010994">
    <property type="entry name" value="RuvA_2-like"/>
</dbReference>
<feature type="binding site" evidence="12">
    <location>
        <position position="125"/>
    </location>
    <ligand>
        <name>NAD(+)</name>
        <dbReference type="ChEBI" id="CHEBI:57540"/>
    </ligand>
</feature>
<dbReference type="InterPro" id="IPR004150">
    <property type="entry name" value="NAD_DNA_ligase_OB"/>
</dbReference>
<dbReference type="Gene3D" id="3.40.50.10190">
    <property type="entry name" value="BRCT domain"/>
    <property type="match status" value="1"/>
</dbReference>
<dbReference type="InterPro" id="IPR003583">
    <property type="entry name" value="Hlx-hairpin-Hlx_DNA-bd_motif"/>
</dbReference>
<comment type="function">
    <text evidence="1 12">DNA ligase that catalyzes the formation of phosphodiester linkages between 5'-phosphoryl and 3'-hydroxyl groups in double-stranded DNA using NAD as a coenzyme and as the energy source for the reaction. It is essential for DNA replication and repair of damaged DNA.</text>
</comment>
<dbReference type="Pfam" id="PF00533">
    <property type="entry name" value="BRCT"/>
    <property type="match status" value="1"/>
</dbReference>
<evidence type="ECO:0000313" key="14">
    <source>
        <dbReference type="EMBL" id="HIR89974.1"/>
    </source>
</evidence>
<dbReference type="EMBL" id="DVHN01000193">
    <property type="protein sequence ID" value="HIR89974.1"/>
    <property type="molecule type" value="Genomic_DNA"/>
</dbReference>
<evidence type="ECO:0000256" key="11">
    <source>
        <dbReference type="ARBA" id="ARBA00034005"/>
    </source>
</evidence>
<reference evidence="14" key="1">
    <citation type="submission" date="2020-10" db="EMBL/GenBank/DDBJ databases">
        <authorList>
            <person name="Gilroy R."/>
        </authorList>
    </citation>
    <scope>NUCLEOTIDE SEQUENCE</scope>
    <source>
        <strain evidence="14">ChiW13-3771</strain>
    </source>
</reference>
<dbReference type="Pfam" id="PF01653">
    <property type="entry name" value="DNA_ligase_aden"/>
    <property type="match status" value="1"/>
</dbReference>
<evidence type="ECO:0000313" key="15">
    <source>
        <dbReference type="Proteomes" id="UP000824201"/>
    </source>
</evidence>
<evidence type="ECO:0000256" key="5">
    <source>
        <dbReference type="ARBA" id="ARBA00022763"/>
    </source>
</evidence>
<dbReference type="SUPFAM" id="SSF52113">
    <property type="entry name" value="BRCT domain"/>
    <property type="match status" value="1"/>
</dbReference>
<dbReference type="Pfam" id="PF03120">
    <property type="entry name" value="OB_DNA_ligase"/>
    <property type="match status" value="1"/>
</dbReference>
<dbReference type="GO" id="GO:0046872">
    <property type="term" value="F:metal ion binding"/>
    <property type="evidence" value="ECO:0007669"/>
    <property type="project" value="UniProtKB-KW"/>
</dbReference>
<comment type="caution">
    <text evidence="12">Lacks conserved residue(s) required for the propagation of feature annotation.</text>
</comment>
<sequence>MKDPKVRMKELIQILEPAARAYYQENREIMDNREYDAYYDELVKLENETKTVLAGSPTMKVGYEIVSELPKEVHESRMLSLDKTKEVTQLQTFLGDQIGILSWKMDGLTVVLTYENGELQKAVTRGNGEVGEVITNNAKVFVNLPLKIAFSGRLVIRGEAVIRYSDFKKLNETIADVDARYKNPRNLCSGSVRQLNSEVTAKRNVQFFAFALIVAEGESFHNSCLEQFEWLEKQGFDVVEHVKVTKDSLPDAVEQFSQKIEENDIPSDGLVLLMDDIAYGESLGATAKFPRNAMAFKWKDELAETTLRYIEWSASRTGLINPVAVFDPVELEGTTVKRASVHNLSIMEELELGEGDRITVFKSNMIIPQIAENLTRSGTVRIPDACPVCGGETEIRKNIDVKSLYCVNPNCQAKKIKAFELFVSRDAMNIDGLSSATMEKLIDRGFIKEYADIFHLETWKESIIEMEGFGQKSYENMIESIEKARKTTLPRVIYALGIPGIGVANAKMLSKAFGFDFEKMRAASIEELTEVDGIGTVLAKGWKDYFANSKQNEVVDHLLAELEIEIEHVDTELSLDGKVFVITGAVKQFANRNELKAYIEQRGGKVTSAVSTKTNYLINNDVTSNSSKNKKARELNIPILSEEEFLKITK</sequence>
<feature type="binding site" evidence="12">
    <location>
        <position position="406"/>
    </location>
    <ligand>
        <name>Zn(2+)</name>
        <dbReference type="ChEBI" id="CHEBI:29105"/>
    </ligand>
</feature>
<dbReference type="InterPro" id="IPR013840">
    <property type="entry name" value="DNAligase_N"/>
</dbReference>